<evidence type="ECO:0000313" key="2">
    <source>
        <dbReference type="Proteomes" id="UP000525652"/>
    </source>
</evidence>
<dbReference type="RefSeq" id="WP_185691273.1">
    <property type="nucleotide sequence ID" value="NZ_JACHVA010000022.1"/>
</dbReference>
<accession>A0A7X1E2J4</accession>
<dbReference type="EMBL" id="JACHVA010000022">
    <property type="protein sequence ID" value="MBC2600530.1"/>
    <property type="molecule type" value="Genomic_DNA"/>
</dbReference>
<dbReference type="Proteomes" id="UP000525652">
    <property type="component" value="Unassembled WGS sequence"/>
</dbReference>
<reference evidence="1 2" key="1">
    <citation type="submission" date="2020-07" db="EMBL/GenBank/DDBJ databases">
        <authorList>
            <person name="Feng X."/>
        </authorList>
    </citation>
    <scope>NUCLEOTIDE SEQUENCE [LARGE SCALE GENOMIC DNA]</scope>
    <source>
        <strain evidence="1 2">JCM14086</strain>
    </source>
</reference>
<organism evidence="1 2">
    <name type="scientific">Puniceicoccus vermicola</name>
    <dbReference type="NCBI Taxonomy" id="388746"/>
    <lineage>
        <taxon>Bacteria</taxon>
        <taxon>Pseudomonadati</taxon>
        <taxon>Verrucomicrobiota</taxon>
        <taxon>Opitutia</taxon>
        <taxon>Puniceicoccales</taxon>
        <taxon>Puniceicoccaceae</taxon>
        <taxon>Puniceicoccus</taxon>
    </lineage>
</organism>
<evidence type="ECO:0000313" key="1">
    <source>
        <dbReference type="EMBL" id="MBC2600530.1"/>
    </source>
</evidence>
<protein>
    <submittedName>
        <fullName evidence="1">Uncharacterized protein</fullName>
    </submittedName>
</protein>
<keyword evidence="2" id="KW-1185">Reference proteome</keyword>
<name>A0A7X1E2J4_9BACT</name>
<sequence>MNELFTVKDRFKITGRGIVLITGISADEDPPAYTGQKIIIVSPDGKEKIETEIRSIEFVLLKDQNEEYVVPICLPEEIEKETVQVGSKVYLKPTKNIPSHLDNA</sequence>
<comment type="caution">
    <text evidence="1">The sequence shown here is derived from an EMBL/GenBank/DDBJ whole genome shotgun (WGS) entry which is preliminary data.</text>
</comment>
<proteinExistence type="predicted"/>
<gene>
    <name evidence="1" type="ORF">H5P30_01910</name>
</gene>
<dbReference type="AlphaFoldDB" id="A0A7X1E2J4"/>